<protein>
    <submittedName>
        <fullName evidence="4">Uncharacterized protein LOC113506017</fullName>
    </submittedName>
</protein>
<feature type="domain" description="DUF7041" evidence="2">
    <location>
        <begin position="26"/>
        <end position="108"/>
    </location>
</feature>
<evidence type="ECO:0000313" key="4">
    <source>
        <dbReference type="RefSeq" id="XP_026744679.1"/>
    </source>
</evidence>
<dbReference type="Proteomes" id="UP000322000">
    <property type="component" value="Chromosome 28"/>
</dbReference>
<dbReference type="InParanoid" id="A0A7E5WVW3"/>
<dbReference type="GeneID" id="113506017"/>
<evidence type="ECO:0000259" key="2">
    <source>
        <dbReference type="Pfam" id="PF23055"/>
    </source>
</evidence>
<feature type="compositionally biased region" description="Basic and acidic residues" evidence="1">
    <location>
        <begin position="217"/>
        <end position="228"/>
    </location>
</feature>
<sequence length="280" mass="31703">MTERKSTTSQDGGEKAADLFRVGVRIPPFYPEKPALWFAQMEAQFVLSNIKSDETKFFYITGNLDPQYAAEVEDIISYPPPTEKYEKLKGELIKRLSASREKKVKQLLMHEELGDRKPSQFYRHLLNLAGPGVPEEFLRTIWTSRLPSSMQALVASQSKTDLAELAEFADRIHDIVGIQVASNSAITTPTSPGHAGNLVNPEIAALTKQVEMLANKVDRLSRARDHSSSRTRYRHRSGSNRSDASYKRFPLCWYHQKFGERARKCVKPCDFKAGNERGNL</sequence>
<dbReference type="KEGG" id="tnl:113506017"/>
<evidence type="ECO:0000256" key="1">
    <source>
        <dbReference type="SAM" id="MobiDB-lite"/>
    </source>
</evidence>
<feature type="region of interest" description="Disordered" evidence="1">
    <location>
        <begin position="217"/>
        <end position="242"/>
    </location>
</feature>
<proteinExistence type="predicted"/>
<reference evidence="4" key="1">
    <citation type="submission" date="2025-08" db="UniProtKB">
        <authorList>
            <consortium name="RefSeq"/>
        </authorList>
    </citation>
    <scope>IDENTIFICATION</scope>
</reference>
<dbReference type="OrthoDB" id="6260718at2759"/>
<feature type="compositionally biased region" description="Basic residues" evidence="1">
    <location>
        <begin position="229"/>
        <end position="238"/>
    </location>
</feature>
<keyword evidence="3" id="KW-1185">Reference proteome</keyword>
<accession>A0A7E5WVW3</accession>
<organism evidence="3 4">
    <name type="scientific">Trichoplusia ni</name>
    <name type="common">Cabbage looper</name>
    <dbReference type="NCBI Taxonomy" id="7111"/>
    <lineage>
        <taxon>Eukaryota</taxon>
        <taxon>Metazoa</taxon>
        <taxon>Ecdysozoa</taxon>
        <taxon>Arthropoda</taxon>
        <taxon>Hexapoda</taxon>
        <taxon>Insecta</taxon>
        <taxon>Pterygota</taxon>
        <taxon>Neoptera</taxon>
        <taxon>Endopterygota</taxon>
        <taxon>Lepidoptera</taxon>
        <taxon>Glossata</taxon>
        <taxon>Ditrysia</taxon>
        <taxon>Noctuoidea</taxon>
        <taxon>Noctuidae</taxon>
        <taxon>Plusiinae</taxon>
        <taxon>Trichoplusia</taxon>
    </lineage>
</organism>
<dbReference type="InterPro" id="IPR055469">
    <property type="entry name" value="DUF7041"/>
</dbReference>
<gene>
    <name evidence="4" type="primary">LOC113506017</name>
</gene>
<dbReference type="RefSeq" id="XP_026744679.1">
    <property type="nucleotide sequence ID" value="XM_026888878.1"/>
</dbReference>
<dbReference type="AlphaFoldDB" id="A0A7E5WVW3"/>
<name>A0A7E5WVW3_TRINI</name>
<evidence type="ECO:0000313" key="3">
    <source>
        <dbReference type="Proteomes" id="UP000322000"/>
    </source>
</evidence>
<dbReference type="Pfam" id="PF23055">
    <property type="entry name" value="DUF7041"/>
    <property type="match status" value="1"/>
</dbReference>
<dbReference type="PANTHER" id="PTHR33327">
    <property type="entry name" value="ENDONUCLEASE"/>
    <property type="match status" value="1"/>
</dbReference>
<dbReference type="PANTHER" id="PTHR33327:SF3">
    <property type="entry name" value="RNA-DIRECTED DNA POLYMERASE"/>
    <property type="match status" value="1"/>
</dbReference>